<accession>A0AAU3H3B4</accession>
<evidence type="ECO:0000259" key="7">
    <source>
        <dbReference type="PROSITE" id="PS50994"/>
    </source>
</evidence>
<dbReference type="GO" id="GO:0006313">
    <property type="term" value="P:DNA transposition"/>
    <property type="evidence" value="ECO:0007669"/>
    <property type="project" value="InterPro"/>
</dbReference>
<feature type="region of interest" description="Disordered" evidence="6">
    <location>
        <begin position="157"/>
        <end position="188"/>
    </location>
</feature>
<evidence type="ECO:0000256" key="3">
    <source>
        <dbReference type="ARBA" id="ARBA00022578"/>
    </source>
</evidence>
<dbReference type="EMBL" id="CP109535">
    <property type="protein sequence ID" value="WTZ00001.1"/>
    <property type="molecule type" value="Genomic_DNA"/>
</dbReference>
<evidence type="ECO:0000313" key="9">
    <source>
        <dbReference type="EMBL" id="WTZ00387.1"/>
    </source>
</evidence>
<keyword evidence="4" id="KW-0238">DNA-binding</keyword>
<protein>
    <submittedName>
        <fullName evidence="8">IS30 family transposase</fullName>
    </submittedName>
</protein>
<keyword evidence="3" id="KW-0815">Transposition</keyword>
<dbReference type="Gene3D" id="1.10.10.60">
    <property type="entry name" value="Homeodomain-like"/>
    <property type="match status" value="1"/>
</dbReference>
<dbReference type="GO" id="GO:0005829">
    <property type="term" value="C:cytosol"/>
    <property type="evidence" value="ECO:0007669"/>
    <property type="project" value="TreeGrafter"/>
</dbReference>
<dbReference type="NCBIfam" id="NF033563">
    <property type="entry name" value="transpos_IS30"/>
    <property type="match status" value="1"/>
</dbReference>
<evidence type="ECO:0000256" key="1">
    <source>
        <dbReference type="ARBA" id="ARBA00002190"/>
    </source>
</evidence>
<dbReference type="GO" id="GO:0015074">
    <property type="term" value="P:DNA integration"/>
    <property type="evidence" value="ECO:0007669"/>
    <property type="project" value="InterPro"/>
</dbReference>
<dbReference type="Pfam" id="PF13936">
    <property type="entry name" value="HTH_38"/>
    <property type="match status" value="1"/>
</dbReference>
<name>A0AAU3H3B4_9ACTN</name>
<keyword evidence="5" id="KW-0233">DNA recombination</keyword>
<dbReference type="GO" id="GO:0004803">
    <property type="term" value="F:transposase activity"/>
    <property type="evidence" value="ECO:0007669"/>
    <property type="project" value="InterPro"/>
</dbReference>
<reference evidence="8" key="1">
    <citation type="submission" date="2022-10" db="EMBL/GenBank/DDBJ databases">
        <title>The complete genomes of actinobacterial strains from the NBC collection.</title>
        <authorList>
            <person name="Joergensen T.S."/>
            <person name="Alvarez Arevalo M."/>
            <person name="Sterndorff E.B."/>
            <person name="Faurdal D."/>
            <person name="Vuksanovic O."/>
            <person name="Mourched A.-S."/>
            <person name="Charusanti P."/>
            <person name="Shaw S."/>
            <person name="Blin K."/>
            <person name="Weber T."/>
        </authorList>
    </citation>
    <scope>NUCLEOTIDE SEQUENCE</scope>
    <source>
        <strain evidence="8">NBC_01401</strain>
    </source>
</reference>
<comment type="similarity">
    <text evidence="2">Belongs to the transposase IS30 family.</text>
</comment>
<feature type="domain" description="Integrase catalytic" evidence="7">
    <location>
        <begin position="186"/>
        <end position="340"/>
    </location>
</feature>
<evidence type="ECO:0000313" key="8">
    <source>
        <dbReference type="EMBL" id="WTZ00001.1"/>
    </source>
</evidence>
<dbReference type="InterPro" id="IPR025246">
    <property type="entry name" value="IS30-like_HTH"/>
</dbReference>
<organism evidence="8">
    <name type="scientific">Streptomyces sp. NBC_01401</name>
    <dbReference type="NCBI Taxonomy" id="2903854"/>
    <lineage>
        <taxon>Bacteria</taxon>
        <taxon>Bacillati</taxon>
        <taxon>Actinomycetota</taxon>
        <taxon>Actinomycetes</taxon>
        <taxon>Kitasatosporales</taxon>
        <taxon>Streptomycetaceae</taxon>
        <taxon>Streptomyces</taxon>
    </lineage>
</organism>
<dbReference type="GO" id="GO:0003677">
    <property type="term" value="F:DNA binding"/>
    <property type="evidence" value="ECO:0007669"/>
    <property type="project" value="UniProtKB-KW"/>
</dbReference>
<dbReference type="PROSITE" id="PS01043">
    <property type="entry name" value="TRANSPOSASE_IS30"/>
    <property type="match status" value="1"/>
</dbReference>
<gene>
    <name evidence="8" type="ORF">OG626_00125</name>
    <name evidence="9" type="ORF">OG626_36280</name>
</gene>
<comment type="function">
    <text evidence="1">Required for the transposition of the insertion element.</text>
</comment>
<dbReference type="InterPro" id="IPR009057">
    <property type="entry name" value="Homeodomain-like_sf"/>
</dbReference>
<dbReference type="InterPro" id="IPR053392">
    <property type="entry name" value="Transposase_IS30-like"/>
</dbReference>
<dbReference type="PANTHER" id="PTHR10948:SF23">
    <property type="entry name" value="TRANSPOSASE INSI FOR INSERTION SEQUENCE ELEMENT IS30A-RELATED"/>
    <property type="match status" value="1"/>
</dbReference>
<evidence type="ECO:0000256" key="2">
    <source>
        <dbReference type="ARBA" id="ARBA00006363"/>
    </source>
</evidence>
<dbReference type="InterPro" id="IPR051917">
    <property type="entry name" value="Transposase-Integrase"/>
</dbReference>
<dbReference type="Pfam" id="PF00665">
    <property type="entry name" value="rve"/>
    <property type="match status" value="1"/>
</dbReference>
<evidence type="ECO:0000256" key="6">
    <source>
        <dbReference type="SAM" id="MobiDB-lite"/>
    </source>
</evidence>
<feature type="compositionally biased region" description="Basic residues" evidence="6">
    <location>
        <begin position="157"/>
        <end position="168"/>
    </location>
</feature>
<dbReference type="EMBL" id="CP109535">
    <property type="protein sequence ID" value="WTZ00387.1"/>
    <property type="molecule type" value="Genomic_DNA"/>
</dbReference>
<evidence type="ECO:0000256" key="5">
    <source>
        <dbReference type="ARBA" id="ARBA00023172"/>
    </source>
</evidence>
<dbReference type="SUPFAM" id="SSF46689">
    <property type="entry name" value="Homeodomain-like"/>
    <property type="match status" value="1"/>
</dbReference>
<dbReference type="InterPro" id="IPR001584">
    <property type="entry name" value="Integrase_cat-core"/>
</dbReference>
<sequence length="352" mass="40263">MNGRVDLDQVEKVIHPRYLSLEEREQIRDLHRTGLSIRKIAAELGRAPSTISREFKRNTSTTHGYLPHTAHRLSVQRRGRPRRAKLVTSLGLHDYVQRKLNDWWSPEQISNRLIRDFPDAPEMRLSPETIYQALYSQARGGLRRKAVSRLRHGRIARRPRRDPHKRRSRFVDSMTPVRDRPEKVEDRSVPGHWEGDLIIGAASGSAIATVVERSSRFVILGHLGRERSADKVRDRLIAEMSLLPTWLRGSLTWDQGAEMAEHKAFTQATGMPVYFCEPASPWQRGTNENTNGLLRQYFPKGTDLSRHTPEDLAAVAQTLNNRPRKSLGWRTPTEALDDHLRSLMTSSVATTS</sequence>
<evidence type="ECO:0000256" key="4">
    <source>
        <dbReference type="ARBA" id="ARBA00023125"/>
    </source>
</evidence>
<dbReference type="AlphaFoldDB" id="A0AAU3H3B4"/>
<dbReference type="InterPro" id="IPR001598">
    <property type="entry name" value="Transposase_IS30_CS"/>
</dbReference>
<dbReference type="PROSITE" id="PS50994">
    <property type="entry name" value="INTEGRASE"/>
    <property type="match status" value="1"/>
</dbReference>
<dbReference type="SUPFAM" id="SSF53098">
    <property type="entry name" value="Ribonuclease H-like"/>
    <property type="match status" value="1"/>
</dbReference>
<dbReference type="InterPro" id="IPR036397">
    <property type="entry name" value="RNaseH_sf"/>
</dbReference>
<proteinExistence type="inferred from homology"/>
<dbReference type="PANTHER" id="PTHR10948">
    <property type="entry name" value="TRANSPOSASE"/>
    <property type="match status" value="1"/>
</dbReference>
<dbReference type="Gene3D" id="3.30.420.10">
    <property type="entry name" value="Ribonuclease H-like superfamily/Ribonuclease H"/>
    <property type="match status" value="1"/>
</dbReference>
<feature type="compositionally biased region" description="Basic and acidic residues" evidence="6">
    <location>
        <begin position="177"/>
        <end position="188"/>
    </location>
</feature>
<dbReference type="InterPro" id="IPR012337">
    <property type="entry name" value="RNaseH-like_sf"/>
</dbReference>